<keyword evidence="4" id="KW-1185">Reference proteome</keyword>
<dbReference type="RefSeq" id="WP_393165390.1">
    <property type="nucleotide sequence ID" value="NZ_JBICRM010000007.1"/>
</dbReference>
<dbReference type="PANTHER" id="PTHR32282">
    <property type="entry name" value="BINDING PROTEIN TRANSPEPTIDASE, PUTATIVE-RELATED"/>
    <property type="match status" value="1"/>
</dbReference>
<accession>A0ABW7ABA4</accession>
<dbReference type="EMBL" id="JBICRM010000007">
    <property type="protein sequence ID" value="MFG1704399.1"/>
    <property type="molecule type" value="Genomic_DNA"/>
</dbReference>
<name>A0ABW7ABA4_9ACTN</name>
<protein>
    <recommendedName>
        <fullName evidence="5">Penicillin binding protein transpeptidase domain-containing protein</fullName>
    </recommendedName>
</protein>
<comment type="caution">
    <text evidence="3">The sequence shown here is derived from an EMBL/GenBank/DDBJ whole genome shotgun (WGS) entry which is preliminary data.</text>
</comment>
<gene>
    <name evidence="3" type="ORF">ACFLIM_14505</name>
</gene>
<proteinExistence type="predicted"/>
<evidence type="ECO:0000256" key="2">
    <source>
        <dbReference type="ARBA" id="ARBA00022679"/>
    </source>
</evidence>
<organism evidence="3 4">
    <name type="scientific">Nonomuraea marmarensis</name>
    <dbReference type="NCBI Taxonomy" id="3351344"/>
    <lineage>
        <taxon>Bacteria</taxon>
        <taxon>Bacillati</taxon>
        <taxon>Actinomycetota</taxon>
        <taxon>Actinomycetes</taxon>
        <taxon>Streptosporangiales</taxon>
        <taxon>Streptosporangiaceae</taxon>
        <taxon>Nonomuraea</taxon>
    </lineage>
</organism>
<dbReference type="PANTHER" id="PTHR32282:SF33">
    <property type="entry name" value="PEPTIDOGLYCAN GLYCOSYLTRANSFERASE"/>
    <property type="match status" value="1"/>
</dbReference>
<dbReference type="InterPro" id="IPR050396">
    <property type="entry name" value="Glycosyltr_51/Transpeptidase"/>
</dbReference>
<sequence>MKPPRIVLGAAVAVVLLVSAFLLLRDVGDGKPVRERLVVAPTVVQKSRLVDAQGALIEEFSGDCAGSGHPWLCGRVQDELRAADEHLLTRGGLTIKTTIDPRMQGAAQQAIDHYVSRDDPQVATQAMIVPGTGEIRAMATSRTPGDARGLQQGTTAMAYALAAALESGMRYDDGFPYSDAYRAPTYSAFKNCAGEAVGDPAHSVVNRKQDHGEFTTLRSGVWAGEETFFLKVTEKVGLCETVNMARRLGLGRADGAPLVVYETFALGVNEVDPVSVAGTYATFAARGKHCAPHAVTEVRDGSGLVRAFPPRCEQVLDPHVADAVTGVLSGAPARSPLKGLGRDAAGMDGTTDNYVAAWYAGYTPDLASAVSLGADLRNVMTDVTIGGRHYANVHGTSIPGPIWKTSMTAALKETAETAFVPSDAVRFGGCRDACAK</sequence>
<evidence type="ECO:0000313" key="3">
    <source>
        <dbReference type="EMBL" id="MFG1704399.1"/>
    </source>
</evidence>
<dbReference type="Proteomes" id="UP001603978">
    <property type="component" value="Unassembled WGS sequence"/>
</dbReference>
<dbReference type="Gene3D" id="3.40.710.10">
    <property type="entry name" value="DD-peptidase/beta-lactamase superfamily"/>
    <property type="match status" value="1"/>
</dbReference>
<dbReference type="InterPro" id="IPR012338">
    <property type="entry name" value="Beta-lactam/transpept-like"/>
</dbReference>
<keyword evidence="1" id="KW-0328">Glycosyltransferase</keyword>
<reference evidence="3 4" key="1">
    <citation type="submission" date="2024-10" db="EMBL/GenBank/DDBJ databases">
        <authorList>
            <person name="Topkara A.R."/>
            <person name="Saygin H."/>
        </authorList>
    </citation>
    <scope>NUCLEOTIDE SEQUENCE [LARGE SCALE GENOMIC DNA]</scope>
    <source>
        <strain evidence="3 4">M3C6</strain>
    </source>
</reference>
<evidence type="ECO:0000256" key="1">
    <source>
        <dbReference type="ARBA" id="ARBA00022676"/>
    </source>
</evidence>
<evidence type="ECO:0008006" key="5">
    <source>
        <dbReference type="Google" id="ProtNLM"/>
    </source>
</evidence>
<dbReference type="SUPFAM" id="SSF56601">
    <property type="entry name" value="beta-lactamase/transpeptidase-like"/>
    <property type="match status" value="1"/>
</dbReference>
<evidence type="ECO:0000313" key="4">
    <source>
        <dbReference type="Proteomes" id="UP001603978"/>
    </source>
</evidence>
<keyword evidence="2" id="KW-0808">Transferase</keyword>